<protein>
    <recommendedName>
        <fullName evidence="6 9">3-dehydroquinate dehydratase</fullName>
        <shortName evidence="9">3-dehydroquinase</shortName>
        <ecNumber evidence="6 9">4.2.1.10</ecNumber>
    </recommendedName>
    <alternativeName>
        <fullName evidence="9">Type II DHQase</fullName>
    </alternativeName>
</protein>
<organism evidence="10 11">
    <name type="scientific">Thalassospira indica</name>
    <dbReference type="NCBI Taxonomy" id="1891279"/>
    <lineage>
        <taxon>Bacteria</taxon>
        <taxon>Pseudomonadati</taxon>
        <taxon>Pseudomonadota</taxon>
        <taxon>Alphaproteobacteria</taxon>
        <taxon>Rhodospirillales</taxon>
        <taxon>Thalassospiraceae</taxon>
        <taxon>Thalassospira</taxon>
    </lineage>
</organism>
<feature type="site" description="Transition state stabilizer" evidence="9">
    <location>
        <position position="20"/>
    </location>
</feature>
<dbReference type="HAMAP" id="MF_00169">
    <property type="entry name" value="AroQ"/>
    <property type="match status" value="1"/>
</dbReference>
<comment type="function">
    <text evidence="2 9">Catalyzes a trans-dehydration via an enolate intermediate.</text>
</comment>
<comment type="similarity">
    <text evidence="4 9">Belongs to the type-II 3-dehydroquinase family.</text>
</comment>
<dbReference type="InterPro" id="IPR036441">
    <property type="entry name" value="DHquinase_II_sf"/>
</dbReference>
<dbReference type="RefSeq" id="WP_064788164.1">
    <property type="nucleotide sequence ID" value="NZ_CP031555.1"/>
</dbReference>
<sequence length="149" mass="16148">MSVQEILVINGPNLNLLGQRQPEIYGYDTLASIEEKCAVLARELGVSVRFGQSNHEGAIIDMIHEARTKSAAIVINAGAYTHTSIAIHDALKTFEGYIIELHISNPHAREEFRHTSWISSVADAVMAGAGAYGYELATRLAAEKIKAAS</sequence>
<evidence type="ECO:0000256" key="1">
    <source>
        <dbReference type="ARBA" id="ARBA00001864"/>
    </source>
</evidence>
<keyword evidence="7 9" id="KW-0057">Aromatic amino acid biosynthesis</keyword>
<dbReference type="NCBIfam" id="TIGR01088">
    <property type="entry name" value="aroQ"/>
    <property type="match status" value="1"/>
</dbReference>
<comment type="pathway">
    <text evidence="3 9">Metabolic intermediate biosynthesis; chorismate biosynthesis; chorismate from D-erythrose 4-phosphate and phosphoenolpyruvate: step 3/7.</text>
</comment>
<comment type="subunit">
    <text evidence="5 9">Homododecamer.</text>
</comment>
<dbReference type="Proteomes" id="UP000256971">
    <property type="component" value="Chromosome"/>
</dbReference>
<accession>A0ABN5NQ24</accession>
<dbReference type="Pfam" id="PF01220">
    <property type="entry name" value="DHquinase_II"/>
    <property type="match status" value="1"/>
</dbReference>
<feature type="binding site" evidence="9">
    <location>
        <begin position="103"/>
        <end position="104"/>
    </location>
    <ligand>
        <name>substrate</name>
    </ligand>
</feature>
<evidence type="ECO:0000256" key="4">
    <source>
        <dbReference type="ARBA" id="ARBA00011037"/>
    </source>
</evidence>
<evidence type="ECO:0000256" key="5">
    <source>
        <dbReference type="ARBA" id="ARBA00011193"/>
    </source>
</evidence>
<dbReference type="Gene3D" id="3.40.50.9100">
    <property type="entry name" value="Dehydroquinase, class II"/>
    <property type="match status" value="1"/>
</dbReference>
<feature type="active site" description="Proton acceptor" evidence="9">
    <location>
        <position position="25"/>
    </location>
</feature>
<evidence type="ECO:0000256" key="3">
    <source>
        <dbReference type="ARBA" id="ARBA00004902"/>
    </source>
</evidence>
<dbReference type="NCBIfam" id="NF003805">
    <property type="entry name" value="PRK05395.1-2"/>
    <property type="match status" value="1"/>
</dbReference>
<dbReference type="EC" id="4.2.1.10" evidence="6 9"/>
<evidence type="ECO:0000256" key="6">
    <source>
        <dbReference type="ARBA" id="ARBA00012060"/>
    </source>
</evidence>
<reference evidence="10 11" key="1">
    <citation type="submission" date="2018-08" db="EMBL/GenBank/DDBJ databases">
        <title>Complete genome sequence of type strain Thalassospira indica MCCC 1A01103T, isolated from isolated from deep seawater of the Indian Ocean.</title>
        <authorList>
            <person name="Liu Y."/>
        </authorList>
    </citation>
    <scope>NUCLEOTIDE SEQUENCE [LARGE SCALE GENOMIC DNA]</scope>
    <source>
        <strain evidence="10 11">PB8BT</strain>
    </source>
</reference>
<dbReference type="NCBIfam" id="NF003807">
    <property type="entry name" value="PRK05395.1-4"/>
    <property type="match status" value="1"/>
</dbReference>
<dbReference type="SUPFAM" id="SSF52304">
    <property type="entry name" value="Type II 3-dehydroquinate dehydratase"/>
    <property type="match status" value="1"/>
</dbReference>
<dbReference type="PANTHER" id="PTHR21272">
    <property type="entry name" value="CATABOLIC 3-DEHYDROQUINASE"/>
    <property type="match status" value="1"/>
</dbReference>
<dbReference type="PIRSF" id="PIRSF001399">
    <property type="entry name" value="DHquinase_II"/>
    <property type="match status" value="1"/>
</dbReference>
<dbReference type="PROSITE" id="PS01029">
    <property type="entry name" value="DEHYDROQUINASE_II"/>
    <property type="match status" value="1"/>
</dbReference>
<evidence type="ECO:0000313" key="10">
    <source>
        <dbReference type="EMBL" id="AXO16554.1"/>
    </source>
</evidence>
<evidence type="ECO:0000256" key="8">
    <source>
        <dbReference type="ARBA" id="ARBA00023239"/>
    </source>
</evidence>
<proteinExistence type="inferred from homology"/>
<name>A0ABN5NQ24_9PROT</name>
<dbReference type="EMBL" id="CP031555">
    <property type="protein sequence ID" value="AXO16554.1"/>
    <property type="molecule type" value="Genomic_DNA"/>
</dbReference>
<dbReference type="InterPro" id="IPR001874">
    <property type="entry name" value="DHquinase_II"/>
</dbReference>
<evidence type="ECO:0000313" key="11">
    <source>
        <dbReference type="Proteomes" id="UP000256971"/>
    </source>
</evidence>
<keyword evidence="9" id="KW-0028">Amino-acid biosynthesis</keyword>
<dbReference type="CDD" id="cd00466">
    <property type="entry name" value="DHQase_II"/>
    <property type="match status" value="1"/>
</dbReference>
<dbReference type="GO" id="GO:0003855">
    <property type="term" value="F:3-dehydroquinate dehydratase activity"/>
    <property type="evidence" value="ECO:0007669"/>
    <property type="project" value="UniProtKB-EC"/>
</dbReference>
<feature type="binding site" evidence="9">
    <location>
        <position position="82"/>
    </location>
    <ligand>
        <name>substrate</name>
    </ligand>
</feature>
<feature type="binding site" evidence="9">
    <location>
        <position position="89"/>
    </location>
    <ligand>
        <name>substrate</name>
    </ligand>
</feature>
<comment type="catalytic activity">
    <reaction evidence="1 9">
        <text>3-dehydroquinate = 3-dehydroshikimate + H2O</text>
        <dbReference type="Rhea" id="RHEA:21096"/>
        <dbReference type="ChEBI" id="CHEBI:15377"/>
        <dbReference type="ChEBI" id="CHEBI:16630"/>
        <dbReference type="ChEBI" id="CHEBI:32364"/>
        <dbReference type="EC" id="4.2.1.10"/>
    </reaction>
</comment>
<feature type="binding site" evidence="9">
    <location>
        <position position="76"/>
    </location>
    <ligand>
        <name>substrate</name>
    </ligand>
</feature>
<feature type="active site" description="Proton donor" evidence="9">
    <location>
        <position position="102"/>
    </location>
</feature>
<evidence type="ECO:0000256" key="7">
    <source>
        <dbReference type="ARBA" id="ARBA00023141"/>
    </source>
</evidence>
<dbReference type="NCBIfam" id="NF003806">
    <property type="entry name" value="PRK05395.1-3"/>
    <property type="match status" value="1"/>
</dbReference>
<keyword evidence="8 9" id="KW-0456">Lyase</keyword>
<feature type="binding site" evidence="9">
    <location>
        <position position="113"/>
    </location>
    <ligand>
        <name>substrate</name>
    </ligand>
</feature>
<dbReference type="InterPro" id="IPR018509">
    <property type="entry name" value="DHquinase_II_CS"/>
</dbReference>
<keyword evidence="11" id="KW-1185">Reference proteome</keyword>
<evidence type="ECO:0000256" key="2">
    <source>
        <dbReference type="ARBA" id="ARBA00003924"/>
    </source>
</evidence>
<evidence type="ECO:0000256" key="9">
    <source>
        <dbReference type="HAMAP-Rule" id="MF_00169"/>
    </source>
</evidence>
<gene>
    <name evidence="9 10" type="primary">aroQ</name>
    <name evidence="10" type="ORF">DY252_21755</name>
</gene>
<dbReference type="PANTHER" id="PTHR21272:SF3">
    <property type="entry name" value="CATABOLIC 3-DEHYDROQUINASE"/>
    <property type="match status" value="1"/>
</dbReference>